<dbReference type="EMBL" id="BJWH01000008">
    <property type="protein sequence ID" value="GEL98366.1"/>
    <property type="molecule type" value="Genomic_DNA"/>
</dbReference>
<sequence length="262" mass="27557">MLSSTRTLRWSALAALQDFRVVYTIPTWTLGWLLRCICQVAVFALLGRYVGAADLEAFLLVGTAVLVGLASVSIVVQAAAWERRTGTLPLLVASPGSPFVVFVGRGTVWLLDGLLVSTLVLLIVPSLVGQAIDPLRVLCAVPLLGLTYLGAFFFAQTAAALTLDAPGARNLVSNLSAALVALLCGIQVPLEAWPSWVGAIAMVLPVTHGVVVVRSVVVDGSLDVGALLAQVAVTVAWAVVAAVTFGQFLRRARRSGRIEFGE</sequence>
<evidence type="ECO:0000256" key="5">
    <source>
        <dbReference type="SAM" id="Phobius"/>
    </source>
</evidence>
<evidence type="ECO:0000256" key="3">
    <source>
        <dbReference type="ARBA" id="ARBA00022989"/>
    </source>
</evidence>
<keyword evidence="8" id="KW-1185">Reference proteome</keyword>
<gene>
    <name evidence="7" type="ORF">CTE05_19130</name>
</gene>
<dbReference type="PANTHER" id="PTHR43229">
    <property type="entry name" value="NODULATION PROTEIN J"/>
    <property type="match status" value="1"/>
</dbReference>
<evidence type="ECO:0000259" key="6">
    <source>
        <dbReference type="Pfam" id="PF01061"/>
    </source>
</evidence>
<feature type="transmembrane region" description="Helical" evidence="5">
    <location>
        <begin position="32"/>
        <end position="50"/>
    </location>
</feature>
<evidence type="ECO:0000256" key="2">
    <source>
        <dbReference type="ARBA" id="ARBA00022692"/>
    </source>
</evidence>
<dbReference type="Proteomes" id="UP000321049">
    <property type="component" value="Unassembled WGS sequence"/>
</dbReference>
<keyword evidence="2 5" id="KW-0812">Transmembrane</keyword>
<accession>A0A511JK87</accession>
<comment type="subcellular location">
    <subcellularLocation>
        <location evidence="1">Membrane</location>
        <topology evidence="1">Multi-pass membrane protein</topology>
    </subcellularLocation>
</comment>
<comment type="caution">
    <text evidence="7">The sequence shown here is derived from an EMBL/GenBank/DDBJ whole genome shotgun (WGS) entry which is preliminary data.</text>
</comment>
<dbReference type="GO" id="GO:0016020">
    <property type="term" value="C:membrane"/>
    <property type="evidence" value="ECO:0007669"/>
    <property type="project" value="UniProtKB-SubCell"/>
</dbReference>
<evidence type="ECO:0000256" key="4">
    <source>
        <dbReference type="ARBA" id="ARBA00023136"/>
    </source>
</evidence>
<feature type="transmembrane region" description="Helical" evidence="5">
    <location>
        <begin position="224"/>
        <end position="249"/>
    </location>
</feature>
<protein>
    <recommendedName>
        <fullName evidence="6">ABC-2 type transporter transmembrane domain-containing protein</fullName>
    </recommendedName>
</protein>
<evidence type="ECO:0000313" key="7">
    <source>
        <dbReference type="EMBL" id="GEL98366.1"/>
    </source>
</evidence>
<dbReference type="PANTHER" id="PTHR43229:SF2">
    <property type="entry name" value="NODULATION PROTEIN J"/>
    <property type="match status" value="1"/>
</dbReference>
<reference evidence="7 8" key="1">
    <citation type="submission" date="2019-07" db="EMBL/GenBank/DDBJ databases">
        <title>Whole genome shotgun sequence of Cellulomonas terrae NBRC 100819.</title>
        <authorList>
            <person name="Hosoyama A."/>
            <person name="Uohara A."/>
            <person name="Ohji S."/>
            <person name="Ichikawa N."/>
        </authorList>
    </citation>
    <scope>NUCLEOTIDE SEQUENCE [LARGE SCALE GENOMIC DNA]</scope>
    <source>
        <strain evidence="7 8">NBRC 100819</strain>
    </source>
</reference>
<feature type="transmembrane region" description="Helical" evidence="5">
    <location>
        <begin position="171"/>
        <end position="190"/>
    </location>
</feature>
<feature type="transmembrane region" description="Helical" evidence="5">
    <location>
        <begin position="57"/>
        <end position="79"/>
    </location>
</feature>
<evidence type="ECO:0000313" key="8">
    <source>
        <dbReference type="Proteomes" id="UP000321049"/>
    </source>
</evidence>
<proteinExistence type="predicted"/>
<dbReference type="Pfam" id="PF01061">
    <property type="entry name" value="ABC2_membrane"/>
    <property type="match status" value="1"/>
</dbReference>
<name>A0A511JK87_9CELL</name>
<feature type="domain" description="ABC-2 type transporter transmembrane" evidence="6">
    <location>
        <begin position="78"/>
        <end position="216"/>
    </location>
</feature>
<dbReference type="InterPro" id="IPR013525">
    <property type="entry name" value="ABC2_TM"/>
</dbReference>
<feature type="transmembrane region" description="Helical" evidence="5">
    <location>
        <begin position="135"/>
        <end position="159"/>
    </location>
</feature>
<dbReference type="InterPro" id="IPR051784">
    <property type="entry name" value="Nod_factor_ABC_transporter"/>
</dbReference>
<dbReference type="GO" id="GO:0140359">
    <property type="term" value="F:ABC-type transporter activity"/>
    <property type="evidence" value="ECO:0007669"/>
    <property type="project" value="InterPro"/>
</dbReference>
<keyword evidence="3 5" id="KW-1133">Transmembrane helix</keyword>
<keyword evidence="4 5" id="KW-0472">Membrane</keyword>
<organism evidence="7 8">
    <name type="scientific">Cellulomonas terrae</name>
    <dbReference type="NCBI Taxonomy" id="311234"/>
    <lineage>
        <taxon>Bacteria</taxon>
        <taxon>Bacillati</taxon>
        <taxon>Actinomycetota</taxon>
        <taxon>Actinomycetes</taxon>
        <taxon>Micrococcales</taxon>
        <taxon>Cellulomonadaceae</taxon>
        <taxon>Cellulomonas</taxon>
    </lineage>
</organism>
<evidence type="ECO:0000256" key="1">
    <source>
        <dbReference type="ARBA" id="ARBA00004141"/>
    </source>
</evidence>
<feature type="transmembrane region" description="Helical" evidence="5">
    <location>
        <begin position="197"/>
        <end position="218"/>
    </location>
</feature>
<dbReference type="AlphaFoldDB" id="A0A511JK87"/>